<dbReference type="GO" id="GO:0000724">
    <property type="term" value="P:double-strand break repair via homologous recombination"/>
    <property type="evidence" value="ECO:0007669"/>
    <property type="project" value="EnsemblFungi"/>
</dbReference>
<dbReference type="GO" id="GO:0032184">
    <property type="term" value="F:SUMO polymer binding"/>
    <property type="evidence" value="ECO:0007669"/>
    <property type="project" value="EnsemblFungi"/>
</dbReference>
<evidence type="ECO:0000256" key="1">
    <source>
        <dbReference type="SAM" id="Coils"/>
    </source>
</evidence>
<dbReference type="OrthoDB" id="4036563at2759"/>
<sequence>MSNFFRDSSIGFKPRSNIFSKLRVKEPESHNGDSSTEADSSLMDDLFAQSHPNQSNNQSSVTVIGHSDGKQGQAELQLASSTPRVTRTTKTMGDNYIDEDELEITEVRGLLMGDKTSSAGNGGEEKVESGFANRINHKKDKVSLPFSANSLLGEREQQAADTSSNDVLLEAFNNTQKICSNLKQELQRQQTENSKLKSQIQVYQVDNEGILQKFSELKKLLNGLNERSRTLLDQKSSSDSALDELKGDYGKLKKKIDAYKSDIAELKVSITSFQSLKKDSDAELSKRSKEIDYLTRELNDCSGLLSEERLKNCSLVQEIGNLKTDFKESLSSHLNEKQGEINNRLKILEANLIQNITEGLSLQLLKTGEDSYKKVAEQFSATQEILTSVVQESTSGNSTSIIKELNNLHKLSIKCIDKSFENSQNESKRTFGQQISTQNDILKKQLEECKSELQDLVCGNGEKTSGKVEALADVLKLSIDGSSGKVSDQIKTLSESFTSYRKELMKCQEYESKLHDFESEISTLNLQKGQALSSLGVKEAQYEELSKKAGLQDAEMRKYKEIELELRAKVDTSIQEINALKNKWIKLNEDNITLKANSENKIIVQGEILKTLQSENETLKQKCEQLDGMRQQFESRNSSHNDKVQRINEQLQKLNVEMVQLKAHELELEEENRKLKSQIDDSRSNYEEATDEFKRLRQKVIVLEAEKQDSVREKIDLQDKNDELQSSVKTLKQKLNLVHKNELPIQKQQEVAKNEDELQLEERLAFDTRESVKKDNRKLDKRSHDHGEGDEFDLSSSLNDDLELTNPSPIQIKPLKTKRGKTKSMKPPNCSRKKLLLPDEDESSQLKHRWKKRRS</sequence>
<dbReference type="Proteomes" id="UP000005627">
    <property type="component" value="Chromosome 5"/>
</dbReference>
<dbReference type="eggNOG" id="ENOG502R6M6">
    <property type="taxonomic scope" value="Eukaryota"/>
</dbReference>
<dbReference type="AlphaFoldDB" id="G8ZVD1"/>
<gene>
    <name evidence="3" type="primary">TDEL0E03320</name>
    <name evidence="3" type="ORF">TDEL_0E03320</name>
</gene>
<evidence type="ECO:0000256" key="2">
    <source>
        <dbReference type="SAM" id="MobiDB-lite"/>
    </source>
</evidence>
<keyword evidence="1" id="KW-0175">Coiled coil</keyword>
<feature type="coiled-coil region" evidence="1">
    <location>
        <begin position="500"/>
        <end position="527"/>
    </location>
</feature>
<organism evidence="3 4">
    <name type="scientific">Torulaspora delbrueckii</name>
    <name type="common">Yeast</name>
    <name type="synonym">Candida colliculosa</name>
    <dbReference type="NCBI Taxonomy" id="4950"/>
    <lineage>
        <taxon>Eukaryota</taxon>
        <taxon>Fungi</taxon>
        <taxon>Dikarya</taxon>
        <taxon>Ascomycota</taxon>
        <taxon>Saccharomycotina</taxon>
        <taxon>Saccharomycetes</taxon>
        <taxon>Saccharomycetales</taxon>
        <taxon>Saccharomycetaceae</taxon>
        <taxon>Torulaspora</taxon>
    </lineage>
</organism>
<accession>G8ZVD1</accession>
<dbReference type="GO" id="GO:0098530">
    <property type="term" value="P:positive regulation of strand invasion"/>
    <property type="evidence" value="ECO:0007669"/>
    <property type="project" value="EnsemblFungi"/>
</dbReference>
<dbReference type="FunCoup" id="G8ZVD1">
    <property type="interactions" value="415"/>
</dbReference>
<feature type="compositionally biased region" description="Basic and acidic residues" evidence="2">
    <location>
        <begin position="770"/>
        <end position="789"/>
    </location>
</feature>
<dbReference type="Gene3D" id="1.10.287.1490">
    <property type="match status" value="1"/>
</dbReference>
<dbReference type="HOGENOM" id="CLU_341332_0_0_1"/>
<dbReference type="InParanoid" id="G8ZVD1"/>
<dbReference type="STRING" id="1076872.G8ZVD1"/>
<evidence type="ECO:0008006" key="5">
    <source>
        <dbReference type="Google" id="ProtNLM"/>
    </source>
</evidence>
<dbReference type="GO" id="GO:0000775">
    <property type="term" value="C:chromosome, centromeric region"/>
    <property type="evidence" value="ECO:0007669"/>
    <property type="project" value="EnsemblFungi"/>
</dbReference>
<evidence type="ECO:0000313" key="3">
    <source>
        <dbReference type="EMBL" id="CCE92575.1"/>
    </source>
</evidence>
<dbReference type="EMBL" id="HE616746">
    <property type="protein sequence ID" value="CCE92575.1"/>
    <property type="molecule type" value="Genomic_DNA"/>
</dbReference>
<dbReference type="GeneID" id="11503976"/>
<feature type="compositionally biased region" description="Polar residues" evidence="2">
    <location>
        <begin position="78"/>
        <end position="87"/>
    </location>
</feature>
<feature type="compositionally biased region" description="Basic residues" evidence="2">
    <location>
        <begin position="846"/>
        <end position="855"/>
    </location>
</feature>
<dbReference type="GO" id="GO:0000802">
    <property type="term" value="C:transverse filament"/>
    <property type="evidence" value="ECO:0007669"/>
    <property type="project" value="EnsemblFungi"/>
</dbReference>
<proteinExistence type="predicted"/>
<feature type="region of interest" description="Disordered" evidence="2">
    <location>
        <begin position="770"/>
        <end position="855"/>
    </location>
</feature>
<feature type="coiled-coil region" evidence="1">
    <location>
        <begin position="242"/>
        <end position="269"/>
    </location>
</feature>
<dbReference type="GO" id="GO:0045128">
    <property type="term" value="P:negative regulation of reciprocal meiotic recombination"/>
    <property type="evidence" value="ECO:0007669"/>
    <property type="project" value="EnsemblFungi"/>
</dbReference>
<dbReference type="KEGG" id="tdl:TDEL_0E03320"/>
<protein>
    <recommendedName>
        <fullName evidence="5">Synaptonemal complex protein ZIP1</fullName>
    </recommendedName>
</protein>
<dbReference type="GO" id="GO:0007129">
    <property type="term" value="P:homologous chromosome pairing at meiosis"/>
    <property type="evidence" value="ECO:0007669"/>
    <property type="project" value="EnsemblFungi"/>
</dbReference>
<feature type="coiled-coil region" evidence="1">
    <location>
        <begin position="172"/>
        <end position="206"/>
    </location>
</feature>
<feature type="coiled-coil region" evidence="1">
    <location>
        <begin position="609"/>
        <end position="741"/>
    </location>
</feature>
<feature type="region of interest" description="Disordered" evidence="2">
    <location>
        <begin position="1"/>
        <end position="87"/>
    </location>
</feature>
<feature type="compositionally biased region" description="Low complexity" evidence="2">
    <location>
        <begin position="49"/>
        <end position="60"/>
    </location>
</feature>
<reference evidence="3 4" key="1">
    <citation type="journal article" date="2011" name="Proc. Natl. Acad. Sci. U.S.A.">
        <title>Evolutionary erosion of yeast sex chromosomes by mating-type switching accidents.</title>
        <authorList>
            <person name="Gordon J.L."/>
            <person name="Armisen D."/>
            <person name="Proux-Wera E."/>
            <person name="Oheigeartaigh S.S."/>
            <person name="Byrne K.P."/>
            <person name="Wolfe K.H."/>
        </authorList>
    </citation>
    <scope>NUCLEOTIDE SEQUENCE [LARGE SCALE GENOMIC DNA]</scope>
    <source>
        <strain evidence="4">ATCC 10662 / CBS 1146 / NBRC 0425 / NCYC 2629 / NRRL Y-866</strain>
    </source>
</reference>
<feature type="compositionally biased region" description="Basic residues" evidence="2">
    <location>
        <begin position="815"/>
        <end position="824"/>
    </location>
</feature>
<dbReference type="GO" id="GO:0007131">
    <property type="term" value="P:reciprocal meiotic recombination"/>
    <property type="evidence" value="ECO:0007669"/>
    <property type="project" value="EnsemblFungi"/>
</dbReference>
<dbReference type="GO" id="GO:0033235">
    <property type="term" value="P:positive regulation of protein sumoylation"/>
    <property type="evidence" value="ECO:0007669"/>
    <property type="project" value="EnsemblFungi"/>
</dbReference>
<dbReference type="RefSeq" id="XP_003681786.1">
    <property type="nucleotide sequence ID" value="XM_003681738.1"/>
</dbReference>
<keyword evidence="4" id="KW-1185">Reference proteome</keyword>
<name>G8ZVD1_TORDE</name>
<evidence type="ECO:0000313" key="4">
    <source>
        <dbReference type="Proteomes" id="UP000005627"/>
    </source>
</evidence>
<dbReference type="GO" id="GO:1990166">
    <property type="term" value="P:protein localization to site of double-strand break"/>
    <property type="evidence" value="ECO:0007669"/>
    <property type="project" value="EnsemblFungi"/>
</dbReference>